<feature type="active site" description="Nucleophile" evidence="8">
    <location>
        <position position="140"/>
    </location>
</feature>
<evidence type="ECO:0000256" key="1">
    <source>
        <dbReference type="ARBA" id="ARBA00004869"/>
    </source>
</evidence>
<evidence type="ECO:0000256" key="3">
    <source>
        <dbReference type="ARBA" id="ARBA00011881"/>
    </source>
</evidence>
<dbReference type="InterPro" id="IPR020828">
    <property type="entry name" value="GlycerAld_3-P_DH_NAD(P)-bd"/>
</dbReference>
<keyword evidence="7" id="KW-0324">Glycolysis</keyword>
<dbReference type="STRING" id="1358809.S7XIK1"/>
<dbReference type="InterPro" id="IPR020830">
    <property type="entry name" value="GlycerAld_3-P_DH_AS"/>
</dbReference>
<dbReference type="SUPFAM" id="SSF51735">
    <property type="entry name" value="NAD(P)-binding Rossmann-fold domains"/>
    <property type="match status" value="1"/>
</dbReference>
<dbReference type="EMBL" id="ATCN01000519">
    <property type="protein sequence ID" value="EPR78864.1"/>
    <property type="molecule type" value="Genomic_DNA"/>
</dbReference>
<keyword evidence="5" id="KW-0560">Oxidoreductase</keyword>
<proteinExistence type="inferred from homology"/>
<dbReference type="InParanoid" id="S7XIK1"/>
<dbReference type="SUPFAM" id="SSF55347">
    <property type="entry name" value="Glyceraldehyde-3-phosphate dehydrogenase-like, C-terminal domain"/>
    <property type="match status" value="1"/>
</dbReference>
<dbReference type="PRINTS" id="PR00078">
    <property type="entry name" value="G3PDHDRGNASE"/>
</dbReference>
<dbReference type="FunFam" id="3.30.360.10:FF:000001">
    <property type="entry name" value="Glyceraldehyde-3-phosphate dehydrogenase"/>
    <property type="match status" value="1"/>
</dbReference>
<feature type="binding site" evidence="10">
    <location>
        <position position="31"/>
    </location>
    <ligand>
        <name>NAD(+)</name>
        <dbReference type="ChEBI" id="CHEBI:57540"/>
    </ligand>
</feature>
<dbReference type="GO" id="GO:0005829">
    <property type="term" value="C:cytosol"/>
    <property type="evidence" value="ECO:0007669"/>
    <property type="project" value="TreeGrafter"/>
</dbReference>
<feature type="domain" description="Glyceraldehyde 3-phosphate dehydrogenase NAD(P) binding" evidence="13">
    <location>
        <begin position="1"/>
        <end position="140"/>
    </location>
</feature>
<evidence type="ECO:0000256" key="12">
    <source>
        <dbReference type="RuleBase" id="RU000397"/>
    </source>
</evidence>
<protein>
    <recommendedName>
        <fullName evidence="4">glyceraldehyde-3-phosphate dehydrogenase (phosphorylating)</fullName>
        <ecNumber evidence="4">1.2.1.12</ecNumber>
    </recommendedName>
</protein>
<accession>S7XIK1</accession>
<dbReference type="PROSITE" id="PS00071">
    <property type="entry name" value="GAPDH"/>
    <property type="match status" value="1"/>
</dbReference>
<evidence type="ECO:0000256" key="2">
    <source>
        <dbReference type="ARBA" id="ARBA00007406"/>
    </source>
</evidence>
<dbReference type="HOGENOM" id="CLU_030140_0_1_1"/>
<comment type="caution">
    <text evidence="14">The sequence shown here is derived from an EMBL/GenBank/DDBJ whole genome shotgun (WGS) entry which is preliminary data.</text>
</comment>
<dbReference type="InterPro" id="IPR020831">
    <property type="entry name" value="GlycerAld/Erythrose_P_DH"/>
</dbReference>
<feature type="binding site" evidence="9">
    <location>
        <begin position="139"/>
        <end position="141"/>
    </location>
    <ligand>
        <name>D-glyceraldehyde 3-phosphate</name>
        <dbReference type="ChEBI" id="CHEBI:59776"/>
    </ligand>
</feature>
<sequence length="347" mass="39086">MRVGINGFGRIGKLVYIILRSRGIDVPLVNDPYVKEEDIKYILTRDSVHKNKLLVEDGFMVNGKKTILTNEKQPENIKWIDYNIDVVIEASGVFTTLKALNMHNAPKIILTAPSSDIPMFVMGVNNKKYNGEKIISNSSCTTNCLAPLVKILDDKFNIIEGLMTTVHAVTQTQNIVDGVGKSRLCRSALTNIIPSTTGAAKAVGKIIPRLNNKLTGMSLRVPVVDVSLVDLTVRLEKEFSMDKLKKYIDEYKKEYKNIIDYTEDEVVSSDYISSEISSILDVKASIVLNDKFIKLLAWYDNEYAYSCRVVDLMEYIFHYKNSDCKCANKCECGNKCECENKCTCKLK</sequence>
<dbReference type="GO" id="GO:0004365">
    <property type="term" value="F:glyceraldehyde-3-phosphate dehydrogenase (NAD+) (phosphorylating) activity"/>
    <property type="evidence" value="ECO:0007669"/>
    <property type="project" value="UniProtKB-EC"/>
</dbReference>
<dbReference type="SMART" id="SM00846">
    <property type="entry name" value="Gp_dh_N"/>
    <property type="match status" value="1"/>
</dbReference>
<evidence type="ECO:0000256" key="8">
    <source>
        <dbReference type="PIRSR" id="PIRSR000149-1"/>
    </source>
</evidence>
<dbReference type="GO" id="GO:0006096">
    <property type="term" value="P:glycolytic process"/>
    <property type="evidence" value="ECO:0007669"/>
    <property type="project" value="UniProtKB-UniPathway"/>
</dbReference>
<keyword evidence="6 10" id="KW-0520">NAD</keyword>
<evidence type="ECO:0000256" key="11">
    <source>
        <dbReference type="PIRSR" id="PIRSR000149-4"/>
    </source>
</evidence>
<dbReference type="VEuPathDB" id="MicrosporidiaDB:SLOPH_399"/>
<evidence type="ECO:0000256" key="9">
    <source>
        <dbReference type="PIRSR" id="PIRSR000149-2"/>
    </source>
</evidence>
<organism evidence="14 15">
    <name type="scientific">Spraguea lophii (strain 42_110)</name>
    <name type="common">Microsporidian parasite</name>
    <dbReference type="NCBI Taxonomy" id="1358809"/>
    <lineage>
        <taxon>Eukaryota</taxon>
        <taxon>Fungi</taxon>
        <taxon>Fungi incertae sedis</taxon>
        <taxon>Microsporidia</taxon>
        <taxon>Spragueidae</taxon>
        <taxon>Spraguea</taxon>
    </lineage>
</organism>
<dbReference type="CDD" id="cd18126">
    <property type="entry name" value="GAPDH_I_C"/>
    <property type="match status" value="1"/>
</dbReference>
<reference evidence="15" key="1">
    <citation type="journal article" date="2013" name="PLoS Genet.">
        <title>The genome of Spraguea lophii and the basis of host-microsporidian interactions.</title>
        <authorList>
            <person name="Campbell S.E."/>
            <person name="Williams T.A."/>
            <person name="Yousuf A."/>
            <person name="Soanes D.M."/>
            <person name="Paszkiewicz K.H."/>
            <person name="Williams B.A.P."/>
        </authorList>
    </citation>
    <scope>NUCLEOTIDE SEQUENCE [LARGE SCALE GENOMIC DNA]</scope>
    <source>
        <strain evidence="15">42_110</strain>
    </source>
</reference>
<feature type="binding site" evidence="9">
    <location>
        <position position="220"/>
    </location>
    <ligand>
        <name>D-glyceraldehyde 3-phosphate</name>
        <dbReference type="ChEBI" id="CHEBI:59776"/>
    </ligand>
</feature>
<dbReference type="AlphaFoldDB" id="S7XIK1"/>
<evidence type="ECO:0000256" key="4">
    <source>
        <dbReference type="ARBA" id="ARBA00013119"/>
    </source>
</evidence>
<dbReference type="Pfam" id="PF02800">
    <property type="entry name" value="Gp_dh_C"/>
    <property type="match status" value="1"/>
</dbReference>
<keyword evidence="15" id="KW-1185">Reference proteome</keyword>
<dbReference type="OMA" id="YGYTCNM"/>
<dbReference type="PIRSF" id="PIRSF000149">
    <property type="entry name" value="GAP_DH"/>
    <property type="match status" value="1"/>
</dbReference>
<dbReference type="Proteomes" id="UP000014978">
    <property type="component" value="Unassembled WGS sequence"/>
</dbReference>
<evidence type="ECO:0000256" key="5">
    <source>
        <dbReference type="ARBA" id="ARBA00023002"/>
    </source>
</evidence>
<dbReference type="FunCoup" id="S7XIK1">
    <property type="interactions" value="86"/>
</dbReference>
<dbReference type="Gene3D" id="3.30.360.10">
    <property type="entry name" value="Dihydrodipicolinate Reductase, domain 2"/>
    <property type="match status" value="1"/>
</dbReference>
<dbReference type="InterPro" id="IPR020829">
    <property type="entry name" value="GlycerAld_3-P_DH_cat"/>
</dbReference>
<dbReference type="GO" id="GO:0051287">
    <property type="term" value="F:NAD binding"/>
    <property type="evidence" value="ECO:0007669"/>
    <property type="project" value="InterPro"/>
</dbReference>
<feature type="binding site" evidence="9">
    <location>
        <position position="170"/>
    </location>
    <ligand>
        <name>D-glyceraldehyde 3-phosphate</name>
        <dbReference type="ChEBI" id="CHEBI:59776"/>
    </ligand>
</feature>
<keyword evidence="10" id="KW-0547">Nucleotide-binding</keyword>
<comment type="subunit">
    <text evidence="3">Homotetramer.</text>
</comment>
<dbReference type="InterPro" id="IPR036291">
    <property type="entry name" value="NAD(P)-bd_dom_sf"/>
</dbReference>
<evidence type="ECO:0000259" key="13">
    <source>
        <dbReference type="SMART" id="SM00846"/>
    </source>
</evidence>
<gene>
    <name evidence="14" type="ORF">SLOPH_399</name>
</gene>
<evidence type="ECO:0000313" key="15">
    <source>
        <dbReference type="Proteomes" id="UP000014978"/>
    </source>
</evidence>
<name>S7XIK1_SPRLO</name>
<evidence type="ECO:0000256" key="7">
    <source>
        <dbReference type="ARBA" id="ARBA00023152"/>
    </source>
</evidence>
<feature type="site" description="Activates thiol group during catalysis" evidence="11">
    <location>
        <position position="167"/>
    </location>
</feature>
<dbReference type="UniPathway" id="UPA00109">
    <property type="reaction ID" value="UER00184"/>
</dbReference>
<dbReference type="EC" id="1.2.1.12" evidence="4"/>
<evidence type="ECO:0000256" key="10">
    <source>
        <dbReference type="PIRSR" id="PIRSR000149-3"/>
    </source>
</evidence>
<evidence type="ECO:0000313" key="14">
    <source>
        <dbReference type="EMBL" id="EPR78864.1"/>
    </source>
</evidence>
<dbReference type="Pfam" id="PF00044">
    <property type="entry name" value="Gp_dh_N"/>
    <property type="match status" value="1"/>
</dbReference>
<dbReference type="PANTHER" id="PTHR10836">
    <property type="entry name" value="GLYCERALDEHYDE 3-PHOSPHATE DEHYDROGENASE"/>
    <property type="match status" value="1"/>
</dbReference>
<evidence type="ECO:0000256" key="6">
    <source>
        <dbReference type="ARBA" id="ARBA00023027"/>
    </source>
</evidence>
<feature type="binding site" evidence="9">
    <location>
        <begin position="197"/>
        <end position="198"/>
    </location>
    <ligand>
        <name>D-glyceraldehyde 3-phosphate</name>
        <dbReference type="ChEBI" id="CHEBI:59776"/>
    </ligand>
</feature>
<feature type="binding site" evidence="10">
    <location>
        <position position="301"/>
    </location>
    <ligand>
        <name>NAD(+)</name>
        <dbReference type="ChEBI" id="CHEBI:57540"/>
    </ligand>
</feature>
<comment type="pathway">
    <text evidence="1">Carbohydrate degradation; glycolysis; pyruvate from D-glyceraldehyde 3-phosphate: step 1/5.</text>
</comment>
<dbReference type="Gene3D" id="3.40.50.720">
    <property type="entry name" value="NAD(P)-binding Rossmann-like Domain"/>
    <property type="match status" value="1"/>
</dbReference>
<feature type="binding site" evidence="10">
    <location>
        <begin position="10"/>
        <end position="11"/>
    </location>
    <ligand>
        <name>NAD(+)</name>
        <dbReference type="ChEBI" id="CHEBI:57540"/>
    </ligand>
</feature>
<comment type="similarity">
    <text evidence="2 12">Belongs to the glyceraldehyde-3-phosphate dehydrogenase family.</text>
</comment>
<dbReference type="OrthoDB" id="1152826at2759"/>
<feature type="binding site" evidence="10">
    <location>
        <position position="111"/>
    </location>
    <ligand>
        <name>NAD(+)</name>
        <dbReference type="ChEBI" id="CHEBI:57540"/>
    </ligand>
</feature>
<dbReference type="PANTHER" id="PTHR10836:SF76">
    <property type="entry name" value="GLYCERALDEHYDE-3-PHOSPHATE DEHYDROGENASE-RELATED"/>
    <property type="match status" value="1"/>
</dbReference>